<organism evidence="3 4">
    <name type="scientific">Aspergillus nanangensis</name>
    <dbReference type="NCBI Taxonomy" id="2582783"/>
    <lineage>
        <taxon>Eukaryota</taxon>
        <taxon>Fungi</taxon>
        <taxon>Dikarya</taxon>
        <taxon>Ascomycota</taxon>
        <taxon>Pezizomycotina</taxon>
        <taxon>Eurotiomycetes</taxon>
        <taxon>Eurotiomycetidae</taxon>
        <taxon>Eurotiales</taxon>
        <taxon>Aspergillaceae</taxon>
        <taxon>Aspergillus</taxon>
        <taxon>Aspergillus subgen. Circumdati</taxon>
    </lineage>
</organism>
<keyword evidence="4" id="KW-1185">Reference proteome</keyword>
<dbReference type="GO" id="GO:0030422">
    <property type="term" value="P:siRNA processing"/>
    <property type="evidence" value="ECO:0007669"/>
    <property type="project" value="TreeGrafter"/>
</dbReference>
<evidence type="ECO:0000313" key="4">
    <source>
        <dbReference type="Proteomes" id="UP001194746"/>
    </source>
</evidence>
<protein>
    <recommendedName>
        <fullName evidence="1">RNA-dependent RNA polymerase</fullName>
        <ecNumber evidence="1">2.7.7.48</ecNumber>
    </recommendedName>
</protein>
<dbReference type="GO" id="GO:0031380">
    <property type="term" value="C:nuclear RNA-directed RNA polymerase complex"/>
    <property type="evidence" value="ECO:0007669"/>
    <property type="project" value="TreeGrafter"/>
</dbReference>
<reference evidence="3" key="2">
    <citation type="submission" date="2020-02" db="EMBL/GenBank/DDBJ databases">
        <authorList>
            <person name="Gilchrist C.L.M."/>
            <person name="Chooi Y.-H."/>
        </authorList>
    </citation>
    <scope>NUCLEOTIDE SEQUENCE</scope>
    <source>
        <strain evidence="3">MST-FP2251</strain>
    </source>
</reference>
<keyword evidence="1" id="KW-0548">Nucleotidyltransferase</keyword>
<dbReference type="GO" id="GO:0003968">
    <property type="term" value="F:RNA-directed RNA polymerase activity"/>
    <property type="evidence" value="ECO:0007669"/>
    <property type="project" value="UniProtKB-KW"/>
</dbReference>
<feature type="domain" description="RDRP core" evidence="2">
    <location>
        <begin position="63"/>
        <end position="660"/>
    </location>
</feature>
<keyword evidence="1" id="KW-0696">RNA-directed RNA polymerase</keyword>
<evidence type="ECO:0000256" key="1">
    <source>
        <dbReference type="RuleBase" id="RU363098"/>
    </source>
</evidence>
<dbReference type="Pfam" id="PF05183">
    <property type="entry name" value="RdRP"/>
    <property type="match status" value="1"/>
</dbReference>
<reference evidence="3" key="1">
    <citation type="journal article" date="2019" name="Beilstein J. Org. Chem.">
        <title>Nanangenines: drimane sesquiterpenoids as the dominant metabolite cohort of a novel Australian fungus, Aspergillus nanangensis.</title>
        <authorList>
            <person name="Lacey H.J."/>
            <person name="Gilchrist C.L.M."/>
            <person name="Crombie A."/>
            <person name="Kalaitzis J.A."/>
            <person name="Vuong D."/>
            <person name="Rutledge P.J."/>
            <person name="Turner P."/>
            <person name="Pitt J.I."/>
            <person name="Lacey E."/>
            <person name="Chooi Y.H."/>
            <person name="Piggott A.M."/>
        </authorList>
    </citation>
    <scope>NUCLEOTIDE SEQUENCE</scope>
    <source>
        <strain evidence="3">MST-FP2251</strain>
    </source>
</reference>
<dbReference type="GO" id="GO:0003723">
    <property type="term" value="F:RNA binding"/>
    <property type="evidence" value="ECO:0007669"/>
    <property type="project" value="UniProtKB-KW"/>
</dbReference>
<dbReference type="PANTHER" id="PTHR23079:SF17">
    <property type="entry name" value="RNA-DEPENDENT RNA POLYMERASE"/>
    <property type="match status" value="1"/>
</dbReference>
<keyword evidence="1" id="KW-0808">Transferase</keyword>
<proteinExistence type="inferred from homology"/>
<comment type="catalytic activity">
    <reaction evidence="1">
        <text>RNA(n) + a ribonucleoside 5'-triphosphate = RNA(n+1) + diphosphate</text>
        <dbReference type="Rhea" id="RHEA:21248"/>
        <dbReference type="Rhea" id="RHEA-COMP:14527"/>
        <dbReference type="Rhea" id="RHEA-COMP:17342"/>
        <dbReference type="ChEBI" id="CHEBI:33019"/>
        <dbReference type="ChEBI" id="CHEBI:61557"/>
        <dbReference type="ChEBI" id="CHEBI:140395"/>
        <dbReference type="EC" id="2.7.7.48"/>
    </reaction>
</comment>
<dbReference type="EMBL" id="VCAU01000025">
    <property type="protein sequence ID" value="KAF9890609.1"/>
    <property type="molecule type" value="Genomic_DNA"/>
</dbReference>
<comment type="caution">
    <text evidence="3">The sequence shown here is derived from an EMBL/GenBank/DDBJ whole genome shotgun (WGS) entry which is preliminary data.</text>
</comment>
<keyword evidence="1" id="KW-0694">RNA-binding</keyword>
<dbReference type="Proteomes" id="UP001194746">
    <property type="component" value="Unassembled WGS sequence"/>
</dbReference>
<dbReference type="PANTHER" id="PTHR23079">
    <property type="entry name" value="RNA-DEPENDENT RNA POLYMERASE"/>
    <property type="match status" value="1"/>
</dbReference>
<gene>
    <name evidence="3" type="ORF">FE257_005740</name>
</gene>
<evidence type="ECO:0000259" key="2">
    <source>
        <dbReference type="Pfam" id="PF05183"/>
    </source>
</evidence>
<sequence>MFRQKNPVSANAVRELMNLIEWPLPFGSPGDFAVDSLLREIVTNKHIQPAIPDQQSLVYRANVSPTRVTFHGPELEPYNRILRKFPGHHESFLRVSFCIENGQMLYFNRRHDYDLIFNRFRTIMQQGIQIAGRTYTFLGFSHSSLRGHAVWFSAPFIDSDGHLQTSSSIIKALGNFAKFTSPARCAATIGQAFSETAHVLPLRDNRILVETIPDVRSAHRVFSDGVGTILQEVVDRIWASIPHKKGTPSCFQVRLGGAKGMLALDSTIHGSIIRMRPSMIKFDTDDMGDLGICNMASQPYPLVLNRQLIKILEDMRVPNHWFFQLQNRRLKELRLITGSRDRTANFLMERKIAEALSLHKLIRHCYWLRLDYTQDPFLRSVVEAAVLRELRLLKHKARIRVRRGMTLYGIMDETGTLQENEVYVTFDTMNGRYAPPPGAGPLLVSRSPALHDGDVQVAQNTIPPAGHPLSHHRNCIVFSQNGQRDLPSMLSRGDLDGDLYHVIWDPIIVGRVQTYESASYPHVAPVDIGRPVTVDDMAGFFVDFMQTDRLGMIATSHMVLADRYNEGTKHVDCRKLAELHSTAVDYSKTGVPVDLGRMPRVGRIRTDFMAPGPQMQIYSHSKVMFTELTSHAAFDDDDYNEFRFVYYRSEKILGKLYRAINEKEIWNECIQTSTTPNAAGFWNQFTSDLSEAYPTLQLSKWEHRMDEAWKIRFAYEDALVFAMNNYSEHPTKPISELEVVIGIILTTSGTHTRRQRDRSVKLKDEFDRIAEWIMGDMRHGGLELCLACIHTGGYQRDEASRRRVEYRELRSFAVVAACALLMELASGNKSMNVVEVDVMQEYLYRACQLT</sequence>
<name>A0AAD4GUH0_ASPNN</name>
<comment type="similarity">
    <text evidence="1">Belongs to the RdRP family.</text>
</comment>
<dbReference type="AlphaFoldDB" id="A0AAD4GUH0"/>
<dbReference type="InterPro" id="IPR007855">
    <property type="entry name" value="RDRP"/>
</dbReference>
<accession>A0AAD4GUH0</accession>
<dbReference type="InterPro" id="IPR057596">
    <property type="entry name" value="RDRP_core"/>
</dbReference>
<evidence type="ECO:0000313" key="3">
    <source>
        <dbReference type="EMBL" id="KAF9890609.1"/>
    </source>
</evidence>
<dbReference type="EC" id="2.7.7.48" evidence="1"/>